<evidence type="ECO:0000256" key="5">
    <source>
        <dbReference type="ARBA" id="ARBA00022989"/>
    </source>
</evidence>
<dbReference type="InterPro" id="IPR010920">
    <property type="entry name" value="LSM_dom_sf"/>
</dbReference>
<dbReference type="InterPro" id="IPR049278">
    <property type="entry name" value="MS_channel_C"/>
</dbReference>
<feature type="domain" description="Mechanosensitive ion channel MscS" evidence="8">
    <location>
        <begin position="115"/>
        <end position="177"/>
    </location>
</feature>
<keyword evidence="7" id="KW-0406">Ion transport</keyword>
<sequence length="307" mass="33632">MRDLVDIEPVAIIADQIGGILQSMVAFIPQGLAALLVLLVTWIAAKLVGILFAKFPFRSRVRPSLVEVLRTLVTIAVWMLGLLIAAVLAMPNLTPTKVLAGLGLGSLAIGLAFKDIFENFIAGLMILLRDPMRLGDYIECEGIEGRVQKITIRDSYIRRTDGQLVMVPNAMLFKNPVFVKTDLEERRMTLICGVAYGENVDAAREVITQAVQSVDAVSDTLPIQVFAREFNSSSIDFEITWWTGSRPIDERVSRDKVIAAVKHALDAAGIEIPFPYRTLTFKEDLRIRADAPASGGNPEAPPSVESS</sequence>
<evidence type="ECO:0000256" key="7">
    <source>
        <dbReference type="RuleBase" id="RU369025"/>
    </source>
</evidence>
<evidence type="ECO:0000313" key="11">
    <source>
        <dbReference type="Proteomes" id="UP000019460"/>
    </source>
</evidence>
<protein>
    <recommendedName>
        <fullName evidence="7">Small-conductance mechanosensitive channel</fullName>
    </recommendedName>
</protein>
<dbReference type="GO" id="GO:0005886">
    <property type="term" value="C:plasma membrane"/>
    <property type="evidence" value="ECO:0007669"/>
    <property type="project" value="UniProtKB-SubCell"/>
</dbReference>
<dbReference type="PANTHER" id="PTHR30221:SF1">
    <property type="entry name" value="SMALL-CONDUCTANCE MECHANOSENSITIVE CHANNEL"/>
    <property type="match status" value="1"/>
</dbReference>
<dbReference type="SUPFAM" id="SSF82689">
    <property type="entry name" value="Mechanosensitive channel protein MscS (YggB), C-terminal domain"/>
    <property type="match status" value="1"/>
</dbReference>
<comment type="subcellular location">
    <subcellularLocation>
        <location evidence="7">Cell inner membrane</location>
        <topology evidence="7">Multi-pass membrane protein</topology>
    </subcellularLocation>
    <subcellularLocation>
        <location evidence="1">Cell membrane</location>
        <topology evidence="1">Multi-pass membrane protein</topology>
    </subcellularLocation>
</comment>
<organism evidence="10 11">
    <name type="scientific">Imhoffiella purpurea</name>
    <dbReference type="NCBI Taxonomy" id="1249627"/>
    <lineage>
        <taxon>Bacteria</taxon>
        <taxon>Pseudomonadati</taxon>
        <taxon>Pseudomonadota</taxon>
        <taxon>Gammaproteobacteria</taxon>
        <taxon>Chromatiales</taxon>
        <taxon>Chromatiaceae</taxon>
        <taxon>Imhoffiella</taxon>
    </lineage>
</organism>
<dbReference type="PANTHER" id="PTHR30221">
    <property type="entry name" value="SMALL-CONDUCTANCE MECHANOSENSITIVE CHANNEL"/>
    <property type="match status" value="1"/>
</dbReference>
<name>W9VA62_9GAMM</name>
<dbReference type="Gene3D" id="1.10.287.1260">
    <property type="match status" value="1"/>
</dbReference>
<evidence type="ECO:0000256" key="2">
    <source>
        <dbReference type="ARBA" id="ARBA00008017"/>
    </source>
</evidence>
<dbReference type="Gene3D" id="3.30.70.100">
    <property type="match status" value="1"/>
</dbReference>
<dbReference type="RefSeq" id="WP_198295664.1">
    <property type="nucleotide sequence ID" value="NZ_AONC01000013.1"/>
</dbReference>
<keyword evidence="3" id="KW-1003">Cell membrane</keyword>
<feature type="transmembrane region" description="Helical" evidence="7">
    <location>
        <begin position="65"/>
        <end position="90"/>
    </location>
</feature>
<dbReference type="AlphaFoldDB" id="W9VA62"/>
<comment type="subunit">
    <text evidence="7">Homoheptamer.</text>
</comment>
<dbReference type="InterPro" id="IPR006685">
    <property type="entry name" value="MscS_channel_2nd"/>
</dbReference>
<feature type="domain" description="Mechanosensitive ion channel MscS C-terminal" evidence="9">
    <location>
        <begin position="190"/>
        <end position="272"/>
    </location>
</feature>
<dbReference type="InterPro" id="IPR011014">
    <property type="entry name" value="MscS_channel_TM-2"/>
</dbReference>
<evidence type="ECO:0000259" key="9">
    <source>
        <dbReference type="Pfam" id="PF21082"/>
    </source>
</evidence>
<dbReference type="SUPFAM" id="SSF50182">
    <property type="entry name" value="Sm-like ribonucleoproteins"/>
    <property type="match status" value="1"/>
</dbReference>
<keyword evidence="11" id="KW-1185">Reference proteome</keyword>
<reference evidence="10 11" key="1">
    <citation type="submission" date="2012-11" db="EMBL/GenBank/DDBJ databases">
        <title>Genome assembly of Thiorhodococcus sp. AK35.</title>
        <authorList>
            <person name="Nupur N."/>
            <person name="Khatri I."/>
            <person name="Subramanian S."/>
            <person name="Pinnaka A."/>
        </authorList>
    </citation>
    <scope>NUCLEOTIDE SEQUENCE [LARGE SCALE GENOMIC DNA]</scope>
    <source>
        <strain evidence="10 11">AK35</strain>
    </source>
</reference>
<dbReference type="GO" id="GO:0008381">
    <property type="term" value="F:mechanosensitive monoatomic ion channel activity"/>
    <property type="evidence" value="ECO:0007669"/>
    <property type="project" value="InterPro"/>
</dbReference>
<keyword evidence="4 7" id="KW-0812">Transmembrane</keyword>
<dbReference type="InterPro" id="IPR045275">
    <property type="entry name" value="MscS_archaea/bacteria_type"/>
</dbReference>
<proteinExistence type="inferred from homology"/>
<keyword evidence="6 7" id="KW-0472">Membrane</keyword>
<dbReference type="SUPFAM" id="SSF82861">
    <property type="entry name" value="Mechanosensitive channel protein MscS (YggB), transmembrane region"/>
    <property type="match status" value="1"/>
</dbReference>
<dbReference type="eggNOG" id="COG0668">
    <property type="taxonomic scope" value="Bacteria"/>
</dbReference>
<feature type="transmembrane region" description="Helical" evidence="7">
    <location>
        <begin position="102"/>
        <end position="128"/>
    </location>
</feature>
<keyword evidence="7" id="KW-0813">Transport</keyword>
<dbReference type="Gene3D" id="2.30.30.60">
    <property type="match status" value="1"/>
</dbReference>
<keyword evidence="7" id="KW-0407">Ion channel</keyword>
<feature type="transmembrane region" description="Helical" evidence="7">
    <location>
        <begin position="32"/>
        <end position="53"/>
    </location>
</feature>
<evidence type="ECO:0000256" key="3">
    <source>
        <dbReference type="ARBA" id="ARBA00022475"/>
    </source>
</evidence>
<comment type="caution">
    <text evidence="7">Lacks conserved residue(s) required for the propagation of feature annotation.</text>
</comment>
<dbReference type="Pfam" id="PF00924">
    <property type="entry name" value="MS_channel_2nd"/>
    <property type="match status" value="1"/>
</dbReference>
<dbReference type="Proteomes" id="UP000019460">
    <property type="component" value="Unassembled WGS sequence"/>
</dbReference>
<keyword evidence="7" id="KW-0997">Cell inner membrane</keyword>
<accession>W9VA62</accession>
<dbReference type="EMBL" id="AONC01000013">
    <property type="protein sequence ID" value="EXJ16309.1"/>
    <property type="molecule type" value="Genomic_DNA"/>
</dbReference>
<comment type="caution">
    <text evidence="10">The sequence shown here is derived from an EMBL/GenBank/DDBJ whole genome shotgun (WGS) entry which is preliminary data.</text>
</comment>
<comment type="function">
    <text evidence="7">Mechanosensitive channel that participates in the regulation of osmotic pressure changes within the cell, opening in response to stretch forces in the membrane lipid bilayer, without the need for other proteins. Contributes to normal resistance to hypoosmotic shock. Forms an ion channel of 1.0 nanosiemens conductance with a slight preference for anions.</text>
</comment>
<dbReference type="Pfam" id="PF21082">
    <property type="entry name" value="MS_channel_3rd"/>
    <property type="match status" value="1"/>
</dbReference>
<evidence type="ECO:0000259" key="8">
    <source>
        <dbReference type="Pfam" id="PF00924"/>
    </source>
</evidence>
<evidence type="ECO:0000256" key="6">
    <source>
        <dbReference type="ARBA" id="ARBA00023136"/>
    </source>
</evidence>
<dbReference type="InterPro" id="IPR023408">
    <property type="entry name" value="MscS_beta-dom_sf"/>
</dbReference>
<evidence type="ECO:0000256" key="1">
    <source>
        <dbReference type="ARBA" id="ARBA00004651"/>
    </source>
</evidence>
<evidence type="ECO:0000256" key="4">
    <source>
        <dbReference type="ARBA" id="ARBA00022692"/>
    </source>
</evidence>
<comment type="similarity">
    <text evidence="2 7">Belongs to the MscS (TC 1.A.23) family.</text>
</comment>
<keyword evidence="5 7" id="KW-1133">Transmembrane helix</keyword>
<dbReference type="STRING" id="1249627.D779_0451"/>
<dbReference type="InterPro" id="IPR011066">
    <property type="entry name" value="MscS_channel_C_sf"/>
</dbReference>
<gene>
    <name evidence="10" type="ORF">D779_0451</name>
</gene>
<evidence type="ECO:0000313" key="10">
    <source>
        <dbReference type="EMBL" id="EXJ16309.1"/>
    </source>
</evidence>